<evidence type="ECO:0000313" key="2">
    <source>
        <dbReference type="EMBL" id="AXH97485.1"/>
    </source>
</evidence>
<dbReference type="AlphaFoldDB" id="A0A345NR27"/>
<keyword evidence="3" id="KW-1185">Reference proteome</keyword>
<feature type="transmembrane region" description="Helical" evidence="1">
    <location>
        <begin position="28"/>
        <end position="50"/>
    </location>
</feature>
<dbReference type="EMBL" id="CP031229">
    <property type="protein sequence ID" value="AXH97485.1"/>
    <property type="molecule type" value="Genomic_DNA"/>
</dbReference>
<organism evidence="2 3">
    <name type="scientific">Ornithinimicrobium avium</name>
    <dbReference type="NCBI Taxonomy" id="2283195"/>
    <lineage>
        <taxon>Bacteria</taxon>
        <taxon>Bacillati</taxon>
        <taxon>Actinomycetota</taxon>
        <taxon>Actinomycetes</taxon>
        <taxon>Micrococcales</taxon>
        <taxon>Ornithinimicrobiaceae</taxon>
        <taxon>Ornithinimicrobium</taxon>
    </lineage>
</organism>
<evidence type="ECO:0000313" key="3">
    <source>
        <dbReference type="Proteomes" id="UP000253790"/>
    </source>
</evidence>
<dbReference type="Proteomes" id="UP000253790">
    <property type="component" value="Chromosome"/>
</dbReference>
<reference evidence="2 3" key="1">
    <citation type="submission" date="2018-07" db="EMBL/GenBank/DDBJ databases">
        <title>Complete genome sequencing of Ornithinimicrobium sp. AMA3305.</title>
        <authorList>
            <person name="Bae J.-W."/>
        </authorList>
    </citation>
    <scope>NUCLEOTIDE SEQUENCE [LARGE SCALE GENOMIC DNA]</scope>
    <source>
        <strain evidence="2 3">AMA3305</strain>
    </source>
</reference>
<protein>
    <submittedName>
        <fullName evidence="2">Uncharacterized protein</fullName>
    </submittedName>
</protein>
<dbReference type="OrthoDB" id="4303577at2"/>
<feature type="transmembrane region" description="Helical" evidence="1">
    <location>
        <begin position="150"/>
        <end position="170"/>
    </location>
</feature>
<name>A0A345NR27_9MICO</name>
<feature type="transmembrane region" description="Helical" evidence="1">
    <location>
        <begin position="127"/>
        <end position="145"/>
    </location>
</feature>
<keyword evidence="1" id="KW-0812">Transmembrane</keyword>
<keyword evidence="1" id="KW-0472">Membrane</keyword>
<dbReference type="KEGG" id="orn:DV701_16420"/>
<proteinExistence type="predicted"/>
<accession>A0A345NR27</accession>
<sequence length="279" mass="29297">MTVVVLCALAAAALAVLQRVVPQAWSRWAITAAAAVGWGALLVYVVTVWRTGVSGPEEVGQLWALLAVVGALVAGLVGYVVHGRRVPPPAELRERIPERARTQPLRGSAVRPVEPWTTEVSSGTMRVIGWGLVAVFLVTAVAVAASGESLVMVVVVLLVGGGAALLALAWSRVRLRVDEAGLEVRSRVLPVRVASVAAEDVVGVEVLDLDPMRWGGIGLRALPERTAYIVDGGPGIVVWKRDGRRLALQVTEGEAAARAGARTLLRAAGQRLGESSRSS</sequence>
<evidence type="ECO:0000256" key="1">
    <source>
        <dbReference type="SAM" id="Phobius"/>
    </source>
</evidence>
<gene>
    <name evidence="2" type="ORF">DV701_16420</name>
</gene>
<keyword evidence="1" id="KW-1133">Transmembrane helix</keyword>
<feature type="transmembrane region" description="Helical" evidence="1">
    <location>
        <begin position="62"/>
        <end position="81"/>
    </location>
</feature>